<evidence type="ECO:0000313" key="1">
    <source>
        <dbReference type="EMBL" id="SVB14667.1"/>
    </source>
</evidence>
<organism evidence="1">
    <name type="scientific">marine metagenome</name>
    <dbReference type="NCBI Taxonomy" id="408172"/>
    <lineage>
        <taxon>unclassified sequences</taxon>
        <taxon>metagenomes</taxon>
        <taxon>ecological metagenomes</taxon>
    </lineage>
</organism>
<reference evidence="1" key="1">
    <citation type="submission" date="2018-05" db="EMBL/GenBank/DDBJ databases">
        <authorList>
            <person name="Lanie J.A."/>
            <person name="Ng W.-L."/>
            <person name="Kazmierczak K.M."/>
            <person name="Andrzejewski T.M."/>
            <person name="Davidsen T.M."/>
            <person name="Wayne K.J."/>
            <person name="Tettelin H."/>
            <person name="Glass J.I."/>
            <person name="Rusch D."/>
            <person name="Podicherti R."/>
            <person name="Tsui H.-C.T."/>
            <person name="Winkler M.E."/>
        </authorList>
    </citation>
    <scope>NUCLEOTIDE SEQUENCE</scope>
</reference>
<accession>A0A382BNC8</accession>
<dbReference type="AlphaFoldDB" id="A0A382BNC8"/>
<sequence>MDLAVDEASNNIVASAFIGQFAVFGADGGIGVVPELDVLFQFLL</sequence>
<protein>
    <submittedName>
        <fullName evidence="1">Uncharacterized protein</fullName>
    </submittedName>
</protein>
<gene>
    <name evidence="1" type="ORF">METZ01_LOCUS167521</name>
</gene>
<dbReference type="EMBL" id="UINC01030374">
    <property type="protein sequence ID" value="SVB14667.1"/>
    <property type="molecule type" value="Genomic_DNA"/>
</dbReference>
<name>A0A382BNC8_9ZZZZ</name>
<proteinExistence type="predicted"/>